<evidence type="ECO:0000313" key="4">
    <source>
        <dbReference type="Proteomes" id="UP000229730"/>
    </source>
</evidence>
<name>A0A2G4YSE7_9PROT</name>
<evidence type="ECO:0000256" key="1">
    <source>
        <dbReference type="SAM" id="MobiDB-lite"/>
    </source>
</evidence>
<feature type="signal peptide" evidence="2">
    <location>
        <begin position="1"/>
        <end position="23"/>
    </location>
</feature>
<feature type="region of interest" description="Disordered" evidence="1">
    <location>
        <begin position="44"/>
        <end position="77"/>
    </location>
</feature>
<dbReference type="AlphaFoldDB" id="A0A2G4YSE7"/>
<feature type="chain" id="PRO_5013740833" evidence="2">
    <location>
        <begin position="24"/>
        <end position="331"/>
    </location>
</feature>
<organism evidence="3 4">
    <name type="scientific">Paremcibacter congregatus</name>
    <dbReference type="NCBI Taxonomy" id="2043170"/>
    <lineage>
        <taxon>Bacteria</taxon>
        <taxon>Pseudomonadati</taxon>
        <taxon>Pseudomonadota</taxon>
        <taxon>Alphaproteobacteria</taxon>
        <taxon>Emcibacterales</taxon>
        <taxon>Emcibacteraceae</taxon>
        <taxon>Paremcibacter</taxon>
    </lineage>
</organism>
<protein>
    <submittedName>
        <fullName evidence="3">Uncharacterized protein</fullName>
    </submittedName>
</protein>
<dbReference type="InParanoid" id="A0A2G4YSE7"/>
<keyword evidence="4" id="KW-1185">Reference proteome</keyword>
<proteinExistence type="predicted"/>
<sequence>MRQMLFYCIITAILFLPTQVTEAAAQSLFDGLKKKAENLVTQKKKELTKTKKVPPESTAKEAASSSPKKASVINGEEMPTSARKTVGAVLNMAPKILETRPDNRLKDIVRVFYPEEKEIFSNEFAWRKRKAALLANILEEAKGTPTTFDVAPWLDNRASTAPHMNKQYDLRVIVGRYDFDREAWPIHVPVAKAVMLPWGVSRKHTLGYTIYNIPDKKATYWLSMPPSKAEEINNAMAGTVQFLGAYSFRITGVRGVTPEDHPDYDKYKKYMVGKHKDQVVETLVPQAQVELVDDAIALYVNTGDYNSRNRADYKYITTIDFKQKKLIQASP</sequence>
<gene>
    <name evidence="3" type="ORF">CRD36_07530</name>
</gene>
<evidence type="ECO:0000313" key="3">
    <source>
        <dbReference type="EMBL" id="PHZ85248.1"/>
    </source>
</evidence>
<evidence type="ECO:0000256" key="2">
    <source>
        <dbReference type="SAM" id="SignalP"/>
    </source>
</evidence>
<accession>A0A2G4YSE7</accession>
<dbReference type="RefSeq" id="WP_099472136.1">
    <property type="nucleotide sequence ID" value="NZ_CP041025.1"/>
</dbReference>
<comment type="caution">
    <text evidence="3">The sequence shown here is derived from an EMBL/GenBank/DDBJ whole genome shotgun (WGS) entry which is preliminary data.</text>
</comment>
<keyword evidence="2" id="KW-0732">Signal</keyword>
<feature type="compositionally biased region" description="Low complexity" evidence="1">
    <location>
        <begin position="55"/>
        <end position="71"/>
    </location>
</feature>
<dbReference type="Proteomes" id="UP000229730">
    <property type="component" value="Unassembled WGS sequence"/>
</dbReference>
<reference evidence="3 4" key="1">
    <citation type="submission" date="2017-10" db="EMBL/GenBank/DDBJ databases">
        <title>Frigbacter circumglobatus gen. nov. sp. nov., isolated from sediment cultured in situ.</title>
        <authorList>
            <person name="Zhao Z."/>
        </authorList>
    </citation>
    <scope>NUCLEOTIDE SEQUENCE [LARGE SCALE GENOMIC DNA]</scope>
    <source>
        <strain evidence="3 4">ZYL</strain>
    </source>
</reference>
<dbReference type="OrthoDB" id="9792687at2"/>
<dbReference type="EMBL" id="PDEM01000016">
    <property type="protein sequence ID" value="PHZ85248.1"/>
    <property type="molecule type" value="Genomic_DNA"/>
</dbReference>